<keyword evidence="3" id="KW-1185">Reference proteome</keyword>
<evidence type="ECO:0000256" key="1">
    <source>
        <dbReference type="PROSITE-ProRule" id="PRU00182"/>
    </source>
</evidence>
<dbReference type="RefSeq" id="WP_343786334.1">
    <property type="nucleotide sequence ID" value="NZ_BAAAFH010000007.1"/>
</dbReference>
<name>A0ABN1MPI3_9FLAO</name>
<evidence type="ECO:0000313" key="2">
    <source>
        <dbReference type="EMBL" id="GAA0875164.1"/>
    </source>
</evidence>
<keyword evidence="1" id="KW-0694">RNA-binding</keyword>
<dbReference type="Pfam" id="PF13275">
    <property type="entry name" value="S4_2"/>
    <property type="match status" value="1"/>
</dbReference>
<organism evidence="2 3">
    <name type="scientific">Wandonia haliotis</name>
    <dbReference type="NCBI Taxonomy" id="574963"/>
    <lineage>
        <taxon>Bacteria</taxon>
        <taxon>Pseudomonadati</taxon>
        <taxon>Bacteroidota</taxon>
        <taxon>Flavobacteriia</taxon>
        <taxon>Flavobacteriales</taxon>
        <taxon>Crocinitomicaceae</taxon>
        <taxon>Wandonia</taxon>
    </lineage>
</organism>
<sequence length="73" mass="8231">MQKIEFSLRGEEFIELNKLLKILQIAQTGGHAKLLIQDGIISLNGETESRIRAKLRASDVINVEDEVEILIVE</sequence>
<comment type="caution">
    <text evidence="2">The sequence shown here is derived from an EMBL/GenBank/DDBJ whole genome shotgun (WGS) entry which is preliminary data.</text>
</comment>
<protein>
    <submittedName>
        <fullName evidence="2">RNA-binding S4 domain-containing protein</fullName>
    </submittedName>
</protein>
<accession>A0ABN1MPI3</accession>
<dbReference type="SUPFAM" id="SSF55174">
    <property type="entry name" value="Alpha-L RNA-binding motif"/>
    <property type="match status" value="1"/>
</dbReference>
<evidence type="ECO:0000313" key="3">
    <source>
        <dbReference type="Proteomes" id="UP001501126"/>
    </source>
</evidence>
<dbReference type="InterPro" id="IPR036986">
    <property type="entry name" value="S4_RNA-bd_sf"/>
</dbReference>
<proteinExistence type="predicted"/>
<reference evidence="2 3" key="1">
    <citation type="journal article" date="2019" name="Int. J. Syst. Evol. Microbiol.">
        <title>The Global Catalogue of Microorganisms (GCM) 10K type strain sequencing project: providing services to taxonomists for standard genome sequencing and annotation.</title>
        <authorList>
            <consortium name="The Broad Institute Genomics Platform"/>
            <consortium name="The Broad Institute Genome Sequencing Center for Infectious Disease"/>
            <person name="Wu L."/>
            <person name="Ma J."/>
        </authorList>
    </citation>
    <scope>NUCLEOTIDE SEQUENCE [LARGE SCALE GENOMIC DNA]</scope>
    <source>
        <strain evidence="2 3">JCM 16083</strain>
    </source>
</reference>
<dbReference type="EMBL" id="BAAAFH010000007">
    <property type="protein sequence ID" value="GAA0875164.1"/>
    <property type="molecule type" value="Genomic_DNA"/>
</dbReference>
<dbReference type="Gene3D" id="3.10.290.10">
    <property type="entry name" value="RNA-binding S4 domain"/>
    <property type="match status" value="1"/>
</dbReference>
<gene>
    <name evidence="2" type="ORF">GCM10009118_15720</name>
</gene>
<dbReference type="Proteomes" id="UP001501126">
    <property type="component" value="Unassembled WGS sequence"/>
</dbReference>
<dbReference type="PROSITE" id="PS50889">
    <property type="entry name" value="S4"/>
    <property type="match status" value="1"/>
</dbReference>